<keyword evidence="3" id="KW-0378">Hydrolase</keyword>
<dbReference type="GO" id="GO:0006508">
    <property type="term" value="P:proteolysis"/>
    <property type="evidence" value="ECO:0007669"/>
    <property type="project" value="UniProtKB-KW"/>
</dbReference>
<dbReference type="InterPro" id="IPR005162">
    <property type="entry name" value="Retrotrans_gag_dom"/>
</dbReference>
<feature type="region of interest" description="Disordered" evidence="1">
    <location>
        <begin position="1"/>
        <end position="24"/>
    </location>
</feature>
<reference evidence="3 4" key="1">
    <citation type="submission" date="2019-08" db="EMBL/GenBank/DDBJ databases">
        <title>Draft genome sequences of two oriental melons (Cucumis melo L. var makuwa).</title>
        <authorList>
            <person name="Kwon S.-Y."/>
        </authorList>
    </citation>
    <scope>NUCLEOTIDE SEQUENCE [LARGE SCALE GENOMIC DNA]</scope>
    <source>
        <strain evidence="4">cv. Chang Bougi</strain>
        <tissue evidence="3">Leaf</tissue>
    </source>
</reference>
<comment type="caution">
    <text evidence="3">The sequence shown here is derived from an EMBL/GenBank/DDBJ whole genome shotgun (WGS) entry which is preliminary data.</text>
</comment>
<dbReference type="Proteomes" id="UP000321947">
    <property type="component" value="Unassembled WGS sequence"/>
</dbReference>
<proteinExistence type="predicted"/>
<dbReference type="EMBL" id="SSTD01014204">
    <property type="protein sequence ID" value="TYK04586.1"/>
    <property type="molecule type" value="Genomic_DNA"/>
</dbReference>
<sequence>MSPPVASSISLPLAHSSSPSPSPSLWWSPVSVSVVSASQCQRTTVAVAPFPIHLLVSRNHRSAGRLCLYRKWRSVFCMASGAAQKIRAKPQIVAAVVVHLSLPSSTSGHGVRELMLKFSGSAIGLVGDSSPLLGVDSIKGHNQVSGKGFLTTGPPIEAGNVVIHRGLYVSNVTASCSLCAIVCNELFTDRHRCPDVLCIVVILIRASFGITRLICVSFGITRVIGVSFGVTRLIRVSFGITRLIRVSFGITRLIRASFEITRLMCKGTARGKPTRGKKDAEMPPRRGARKGGRGGRGGRENGAGRVQPEVQPVAQATDPAAPITHADLAAMEQRFKDLIMQMQKQQQPAPPAPALAPASVPVVPEVVPDQLSAEAKHLRDFRKYNPTKFDGSLEDPTRAQLWLLSLKTIFWYMKCLEDQKVQCAVFMLTDRGTAWWETTERMLRGDVGQITWQQFKESFYAKFFSASLRDAKRQEFLNLEQDDMTVE</sequence>
<organism evidence="3 4">
    <name type="scientific">Cucumis melo var. makuwa</name>
    <name type="common">Oriental melon</name>
    <dbReference type="NCBI Taxonomy" id="1194695"/>
    <lineage>
        <taxon>Eukaryota</taxon>
        <taxon>Viridiplantae</taxon>
        <taxon>Streptophyta</taxon>
        <taxon>Embryophyta</taxon>
        <taxon>Tracheophyta</taxon>
        <taxon>Spermatophyta</taxon>
        <taxon>Magnoliopsida</taxon>
        <taxon>eudicotyledons</taxon>
        <taxon>Gunneridae</taxon>
        <taxon>Pentapetalae</taxon>
        <taxon>rosids</taxon>
        <taxon>fabids</taxon>
        <taxon>Cucurbitales</taxon>
        <taxon>Cucurbitaceae</taxon>
        <taxon>Benincaseae</taxon>
        <taxon>Cucumis</taxon>
    </lineage>
</organism>
<dbReference type="GO" id="GO:0008233">
    <property type="term" value="F:peptidase activity"/>
    <property type="evidence" value="ECO:0007669"/>
    <property type="project" value="UniProtKB-KW"/>
</dbReference>
<dbReference type="AlphaFoldDB" id="A0A5D3C2D7"/>
<name>A0A5D3C2D7_CUCMM</name>
<evidence type="ECO:0000313" key="3">
    <source>
        <dbReference type="EMBL" id="TYK04586.1"/>
    </source>
</evidence>
<evidence type="ECO:0000259" key="2">
    <source>
        <dbReference type="Pfam" id="PF03732"/>
    </source>
</evidence>
<feature type="region of interest" description="Disordered" evidence="1">
    <location>
        <begin position="269"/>
        <end position="309"/>
    </location>
</feature>
<accession>A0A5D3C2D7</accession>
<evidence type="ECO:0000256" key="1">
    <source>
        <dbReference type="SAM" id="MobiDB-lite"/>
    </source>
</evidence>
<evidence type="ECO:0000313" key="4">
    <source>
        <dbReference type="Proteomes" id="UP000321947"/>
    </source>
</evidence>
<keyword evidence="3" id="KW-0645">Protease</keyword>
<feature type="domain" description="Retrotransposon gag" evidence="2">
    <location>
        <begin position="423"/>
        <end position="487"/>
    </location>
</feature>
<protein>
    <submittedName>
        <fullName evidence="3">Gag protease polyprotein</fullName>
    </submittedName>
</protein>
<gene>
    <name evidence="3" type="ORF">E5676_scaffold409G002230</name>
</gene>
<dbReference type="Pfam" id="PF03732">
    <property type="entry name" value="Retrotrans_gag"/>
    <property type="match status" value="1"/>
</dbReference>